<dbReference type="PANTHER" id="PTHR30521:SF0">
    <property type="entry name" value="DYP-TYPE PEROXIDASE FAMILY PROTEIN"/>
    <property type="match status" value="1"/>
</dbReference>
<keyword evidence="3" id="KW-0479">Metal-binding</keyword>
<keyword evidence="4" id="KW-0560">Oxidoreductase</keyword>
<dbReference type="PANTHER" id="PTHR30521">
    <property type="entry name" value="DEFERROCHELATASE/PEROXIDASE"/>
    <property type="match status" value="1"/>
</dbReference>
<dbReference type="PROSITE" id="PS51404">
    <property type="entry name" value="DYP_PEROXIDASE"/>
    <property type="match status" value="1"/>
</dbReference>
<dbReference type="SUPFAM" id="SSF54909">
    <property type="entry name" value="Dimeric alpha+beta barrel"/>
    <property type="match status" value="1"/>
</dbReference>
<dbReference type="InterPro" id="IPR048328">
    <property type="entry name" value="Dyp_perox_C"/>
</dbReference>
<gene>
    <name evidence="7" type="ORF">N0K08_13985</name>
</gene>
<keyword evidence="8" id="KW-1185">Reference proteome</keyword>
<organism evidence="7 8">
    <name type="scientific">Acidovorax bellezanensis</name>
    <dbReference type="NCBI Taxonomy" id="2976702"/>
    <lineage>
        <taxon>Bacteria</taxon>
        <taxon>Pseudomonadati</taxon>
        <taxon>Pseudomonadota</taxon>
        <taxon>Betaproteobacteria</taxon>
        <taxon>Burkholderiales</taxon>
        <taxon>Comamonadaceae</taxon>
        <taxon>Acidovorax</taxon>
    </lineage>
</organism>
<evidence type="ECO:0000259" key="6">
    <source>
        <dbReference type="Pfam" id="PF20628"/>
    </source>
</evidence>
<dbReference type="EMBL" id="JAODYH010000006">
    <property type="protein sequence ID" value="MCT9811754.1"/>
    <property type="molecule type" value="Genomic_DNA"/>
</dbReference>
<evidence type="ECO:0000256" key="5">
    <source>
        <dbReference type="ARBA" id="ARBA00023004"/>
    </source>
</evidence>
<dbReference type="Pfam" id="PF20628">
    <property type="entry name" value="Dyp_perox_C"/>
    <property type="match status" value="1"/>
</dbReference>
<evidence type="ECO:0000256" key="4">
    <source>
        <dbReference type="ARBA" id="ARBA00023002"/>
    </source>
</evidence>
<accession>A0ABT2PMR0</accession>
<proteinExistence type="predicted"/>
<dbReference type="GO" id="GO:0004601">
    <property type="term" value="F:peroxidase activity"/>
    <property type="evidence" value="ECO:0007669"/>
    <property type="project" value="UniProtKB-KW"/>
</dbReference>
<evidence type="ECO:0000256" key="3">
    <source>
        <dbReference type="ARBA" id="ARBA00022723"/>
    </source>
</evidence>
<keyword evidence="2 7" id="KW-0575">Peroxidase</keyword>
<comment type="cofactor">
    <cofactor evidence="1">
        <name>heme b</name>
        <dbReference type="ChEBI" id="CHEBI:60344"/>
    </cofactor>
</comment>
<evidence type="ECO:0000256" key="1">
    <source>
        <dbReference type="ARBA" id="ARBA00001970"/>
    </source>
</evidence>
<protein>
    <submittedName>
        <fullName evidence="7">Dyp-type peroxidase</fullName>
    </submittedName>
</protein>
<dbReference type="Proteomes" id="UP001525968">
    <property type="component" value="Unassembled WGS sequence"/>
</dbReference>
<comment type="caution">
    <text evidence="7">The sequence shown here is derived from an EMBL/GenBank/DDBJ whole genome shotgun (WGS) entry which is preliminary data.</text>
</comment>
<dbReference type="InterPro" id="IPR006314">
    <property type="entry name" value="Dyp_peroxidase"/>
</dbReference>
<sequence>MQPIPAIGRYVFFSLSADAQGDAAVLRQSLQRLAALVDGKRVVAALGTELVQALGAQVPGLRPFPELTGPGVKAPSTSVALCLWLRGNDLGELLQPTRALEKALAPALKISRIVEAFRHGKGPTGHGLDLTGYEDGTENPEGEAAEAAAFASGLGDGMDGSSFLALQQWLHNFDAFDAMPPQEQDHCVGRRRSDNEELDDAPEWAHVKRTAQESFTPEAFVLRRSMPWALHSPSGDKGGLMFAAYGCSFDAFEAQLRRMLGQEDGIVDALFRFSTPVTGSYLWCPPMRNGQLDLRQLGVN</sequence>
<dbReference type="NCBIfam" id="TIGR01413">
    <property type="entry name" value="Dyp_perox_fam"/>
    <property type="match status" value="1"/>
</dbReference>
<feature type="domain" description="Dyp-type peroxidase C-terminal" evidence="6">
    <location>
        <begin position="129"/>
        <end position="287"/>
    </location>
</feature>
<evidence type="ECO:0000256" key="2">
    <source>
        <dbReference type="ARBA" id="ARBA00022559"/>
    </source>
</evidence>
<reference evidence="7 8" key="1">
    <citation type="submission" date="2022-09" db="EMBL/GenBank/DDBJ databases">
        <title>Draft genome of isolate Be4.</title>
        <authorList>
            <person name="Sanchez-Castro I."/>
            <person name="Martinez-Rodriguez P."/>
            <person name="Descostes M."/>
            <person name="Merroun M."/>
        </authorList>
    </citation>
    <scope>NUCLEOTIDE SEQUENCE [LARGE SCALE GENOMIC DNA]</scope>
    <source>
        <strain evidence="7 8">Be4</strain>
    </source>
</reference>
<evidence type="ECO:0000313" key="7">
    <source>
        <dbReference type="EMBL" id="MCT9811754.1"/>
    </source>
</evidence>
<keyword evidence="5" id="KW-0408">Iron</keyword>
<name>A0ABT2PMR0_9BURK</name>
<evidence type="ECO:0000313" key="8">
    <source>
        <dbReference type="Proteomes" id="UP001525968"/>
    </source>
</evidence>
<dbReference type="InterPro" id="IPR011008">
    <property type="entry name" value="Dimeric_a/b-barrel"/>
</dbReference>